<accession>A0A6A6QK58</accession>
<dbReference type="OrthoDB" id="10402598at2759"/>
<evidence type="ECO:0000256" key="1">
    <source>
        <dbReference type="SAM" id="MobiDB-lite"/>
    </source>
</evidence>
<feature type="region of interest" description="Disordered" evidence="1">
    <location>
        <begin position="1"/>
        <end position="29"/>
    </location>
</feature>
<keyword evidence="3" id="KW-1185">Reference proteome</keyword>
<sequence>MVRAWTPPSIDPSSSLHITVSGMPTKKPYSMASKQKAKATKRGAVLGTSKSVEFRPASDGRGDRAGRVRYLSEEYCFKEDNKPKEMEAVIRPLERQRTWRRQEEELQGMFLSLAKGTQSLSGSDDFDALFRSRGRDGYNGPFQSRGRDGYNGPFHARGRDGYNGPFDCVTTEGGCQFLGLPQRHAQPNLPMERFLTSPEPWTHLSLTSRGGLASISAT</sequence>
<dbReference type="AlphaFoldDB" id="A0A6A6QK58"/>
<name>A0A6A6QK58_9PEZI</name>
<proteinExistence type="predicted"/>
<dbReference type="Proteomes" id="UP000799750">
    <property type="component" value="Unassembled WGS sequence"/>
</dbReference>
<protein>
    <submittedName>
        <fullName evidence="2">Uncharacterized protein</fullName>
    </submittedName>
</protein>
<dbReference type="EMBL" id="MU004193">
    <property type="protein sequence ID" value="KAF2492838.1"/>
    <property type="molecule type" value="Genomic_DNA"/>
</dbReference>
<evidence type="ECO:0000313" key="2">
    <source>
        <dbReference type="EMBL" id="KAF2492838.1"/>
    </source>
</evidence>
<organism evidence="2 3">
    <name type="scientific">Lophium mytilinum</name>
    <dbReference type="NCBI Taxonomy" id="390894"/>
    <lineage>
        <taxon>Eukaryota</taxon>
        <taxon>Fungi</taxon>
        <taxon>Dikarya</taxon>
        <taxon>Ascomycota</taxon>
        <taxon>Pezizomycotina</taxon>
        <taxon>Dothideomycetes</taxon>
        <taxon>Pleosporomycetidae</taxon>
        <taxon>Mytilinidiales</taxon>
        <taxon>Mytilinidiaceae</taxon>
        <taxon>Lophium</taxon>
    </lineage>
</organism>
<evidence type="ECO:0000313" key="3">
    <source>
        <dbReference type="Proteomes" id="UP000799750"/>
    </source>
</evidence>
<reference evidence="2" key="1">
    <citation type="journal article" date="2020" name="Stud. Mycol.">
        <title>101 Dothideomycetes genomes: a test case for predicting lifestyles and emergence of pathogens.</title>
        <authorList>
            <person name="Haridas S."/>
            <person name="Albert R."/>
            <person name="Binder M."/>
            <person name="Bloem J."/>
            <person name="Labutti K."/>
            <person name="Salamov A."/>
            <person name="Andreopoulos B."/>
            <person name="Baker S."/>
            <person name="Barry K."/>
            <person name="Bills G."/>
            <person name="Bluhm B."/>
            <person name="Cannon C."/>
            <person name="Castanera R."/>
            <person name="Culley D."/>
            <person name="Daum C."/>
            <person name="Ezra D."/>
            <person name="Gonzalez J."/>
            <person name="Henrissat B."/>
            <person name="Kuo A."/>
            <person name="Liang C."/>
            <person name="Lipzen A."/>
            <person name="Lutzoni F."/>
            <person name="Magnuson J."/>
            <person name="Mondo S."/>
            <person name="Nolan M."/>
            <person name="Ohm R."/>
            <person name="Pangilinan J."/>
            <person name="Park H.-J."/>
            <person name="Ramirez L."/>
            <person name="Alfaro M."/>
            <person name="Sun H."/>
            <person name="Tritt A."/>
            <person name="Yoshinaga Y."/>
            <person name="Zwiers L.-H."/>
            <person name="Turgeon B."/>
            <person name="Goodwin S."/>
            <person name="Spatafora J."/>
            <person name="Crous P."/>
            <person name="Grigoriev I."/>
        </authorList>
    </citation>
    <scope>NUCLEOTIDE SEQUENCE</scope>
    <source>
        <strain evidence="2">CBS 269.34</strain>
    </source>
</reference>
<gene>
    <name evidence="2" type="ORF">BU16DRAFT_91775</name>
</gene>